<gene>
    <name evidence="2" type="ORF">S06H3_31795</name>
</gene>
<dbReference type="PROSITE" id="PS50164">
    <property type="entry name" value="GIY_YIG"/>
    <property type="match status" value="1"/>
</dbReference>
<dbReference type="InterPro" id="IPR050190">
    <property type="entry name" value="UPF0213_domain"/>
</dbReference>
<dbReference type="InterPro" id="IPR035901">
    <property type="entry name" value="GIY-YIG_endonuc_sf"/>
</dbReference>
<dbReference type="PANTHER" id="PTHR34477">
    <property type="entry name" value="UPF0213 PROTEIN YHBQ"/>
    <property type="match status" value="1"/>
</dbReference>
<dbReference type="PANTHER" id="PTHR34477:SF1">
    <property type="entry name" value="UPF0213 PROTEIN YHBQ"/>
    <property type="match status" value="1"/>
</dbReference>
<proteinExistence type="predicted"/>
<protein>
    <recommendedName>
        <fullName evidence="1">GIY-YIG domain-containing protein</fullName>
    </recommendedName>
</protein>
<reference evidence="2" key="1">
    <citation type="journal article" date="2014" name="Front. Microbiol.">
        <title>High frequency of phylogenetically diverse reductive dehalogenase-homologous genes in deep subseafloor sedimentary metagenomes.</title>
        <authorList>
            <person name="Kawai M."/>
            <person name="Futagami T."/>
            <person name="Toyoda A."/>
            <person name="Takaki Y."/>
            <person name="Nishi S."/>
            <person name="Hori S."/>
            <person name="Arai W."/>
            <person name="Tsubouchi T."/>
            <person name="Morono Y."/>
            <person name="Uchiyama I."/>
            <person name="Ito T."/>
            <person name="Fujiyama A."/>
            <person name="Inagaki F."/>
            <person name="Takami H."/>
        </authorList>
    </citation>
    <scope>NUCLEOTIDE SEQUENCE</scope>
    <source>
        <strain evidence="2">Expedition CK06-06</strain>
    </source>
</reference>
<accession>X1LZ38</accession>
<dbReference type="AlphaFoldDB" id="X1LZ38"/>
<feature type="domain" description="GIY-YIG" evidence="1">
    <location>
        <begin position="1"/>
        <end position="75"/>
    </location>
</feature>
<name>X1LZ38_9ZZZZ</name>
<comment type="caution">
    <text evidence="2">The sequence shown here is derived from an EMBL/GenBank/DDBJ whole genome shotgun (WGS) entry which is preliminary data.</text>
</comment>
<dbReference type="SMART" id="SM00465">
    <property type="entry name" value="GIYc"/>
    <property type="match status" value="1"/>
</dbReference>
<evidence type="ECO:0000259" key="1">
    <source>
        <dbReference type="PROSITE" id="PS50164"/>
    </source>
</evidence>
<dbReference type="InterPro" id="IPR000305">
    <property type="entry name" value="GIY-YIG_endonuc"/>
</dbReference>
<organism evidence="2">
    <name type="scientific">marine sediment metagenome</name>
    <dbReference type="NCBI Taxonomy" id="412755"/>
    <lineage>
        <taxon>unclassified sequences</taxon>
        <taxon>metagenomes</taxon>
        <taxon>ecological metagenomes</taxon>
    </lineage>
</organism>
<dbReference type="EMBL" id="BARV01018847">
    <property type="protein sequence ID" value="GAI24358.1"/>
    <property type="molecule type" value="Genomic_DNA"/>
</dbReference>
<evidence type="ECO:0000313" key="2">
    <source>
        <dbReference type="EMBL" id="GAI24358.1"/>
    </source>
</evidence>
<dbReference type="Pfam" id="PF01541">
    <property type="entry name" value="GIY-YIG"/>
    <property type="match status" value="1"/>
</dbReference>
<dbReference type="SUPFAM" id="SSF82771">
    <property type="entry name" value="GIY-YIG endonuclease"/>
    <property type="match status" value="1"/>
</dbReference>
<dbReference type="Gene3D" id="3.40.1440.10">
    <property type="entry name" value="GIY-YIG endonuclease"/>
    <property type="match status" value="1"/>
</dbReference>
<dbReference type="CDD" id="cd10449">
    <property type="entry name" value="GIY-YIG_SLX1_like"/>
    <property type="match status" value="1"/>
</dbReference>
<sequence>MFYTYVLQSMKDGKFYTGYTCDLRKRFNEHNSNKVFSTKRRGPFRLIYYEACINKDDAKTREKYIKSGMGKRYLKNRLKRFLSLTGKETK</sequence>